<dbReference type="Gene3D" id="3.40.470.10">
    <property type="entry name" value="Uracil-DNA glycosylase-like domain"/>
    <property type="match status" value="1"/>
</dbReference>
<dbReference type="Pfam" id="PF03167">
    <property type="entry name" value="UDG"/>
    <property type="match status" value="1"/>
</dbReference>
<dbReference type="CDD" id="cd10028">
    <property type="entry name" value="UDG-F2_TDG_MUG"/>
    <property type="match status" value="1"/>
</dbReference>
<protein>
    <submittedName>
        <fullName evidence="6">Dna glycosylase</fullName>
    </submittedName>
</protein>
<feature type="region of interest" description="Disordered" evidence="4">
    <location>
        <begin position="278"/>
        <end position="306"/>
    </location>
</feature>
<dbReference type="EMBL" id="HG529641">
    <property type="protein sequence ID" value="CDI55206.1"/>
    <property type="molecule type" value="Genomic_DNA"/>
</dbReference>
<proteinExistence type="predicted"/>
<dbReference type="PANTHER" id="PTHR12159:SF9">
    <property type="entry name" value="G_T MISMATCH-SPECIFIC THYMINE DNA GLYCOSYLASE"/>
    <property type="match status" value="1"/>
</dbReference>
<dbReference type="AlphaFoldDB" id="A0A077R7Q1"/>
<keyword evidence="1" id="KW-0227">DNA damage</keyword>
<evidence type="ECO:0000313" key="6">
    <source>
        <dbReference type="EMBL" id="CDI55206.1"/>
    </source>
</evidence>
<dbReference type="GO" id="GO:0006285">
    <property type="term" value="P:base-excision repair, AP site formation"/>
    <property type="evidence" value="ECO:0007669"/>
    <property type="project" value="InterPro"/>
</dbReference>
<feature type="region of interest" description="Disordered" evidence="4">
    <location>
        <begin position="58"/>
        <end position="139"/>
    </location>
</feature>
<dbReference type="SUPFAM" id="SSF52141">
    <property type="entry name" value="Uracil-DNA glycosylase-like"/>
    <property type="match status" value="1"/>
</dbReference>
<dbReference type="GO" id="GO:0004844">
    <property type="term" value="F:uracil DNA N-glycosylase activity"/>
    <property type="evidence" value="ECO:0007669"/>
    <property type="project" value="TreeGrafter"/>
</dbReference>
<sequence length="514" mass="56103">MQKGMKQDAIDVDFETSRSSPPERIARLPSHFAATFRYPNDDVAGSSRAASSLIVNAIKPDADQQAGPRKSQRKSTAIYADSDDDEEYRLRSGTSSPPKKSNERTYMKASSYDGDTHSPNEKVKVRKRIKRTRDDPNSEAGSIYAHLKGVPDLFDKYNDIMFCGINPGVKSSSSGHHFAHRSNHFYSSLHLAGITAERMRPEQDVEFPFLRPLSLGLTNLASRPTAEGSELLPSELNAGVPLLLDKIKKWKPRTVCFVGKGISEAFIKGLKQAGAIHDDAKGKRSRTFKSTSTRKNASGVKVEDGHSSLEAERDTRLVRKLLAAAIPSTVLCAHASTKPKREDGKLLVASPPSKPSLSPKKLIYTKSNPRDDTGYGILPICIPHTTDLGDGLSIDDVTLFFVTPSSSARVTTHFLNDKARILSSLRLLAEHVQLACSTSQNIPERLSGSQGHGHGNVDVEEDISLGNEPAGMQRVGTNTKLVELEVVDVLRFQTMVDEKPDGDAAFSDGMTVDV</sequence>
<feature type="compositionally biased region" description="Basic and acidic residues" evidence="4">
    <location>
        <begin position="114"/>
        <end position="123"/>
    </location>
</feature>
<evidence type="ECO:0000256" key="4">
    <source>
        <dbReference type="SAM" id="MobiDB-lite"/>
    </source>
</evidence>
<accession>A0A077R7Q1</accession>
<organism evidence="6">
    <name type="scientific">Melanopsichium pennsylvanicum 4</name>
    <dbReference type="NCBI Taxonomy" id="1398559"/>
    <lineage>
        <taxon>Eukaryota</taxon>
        <taxon>Fungi</taxon>
        <taxon>Dikarya</taxon>
        <taxon>Basidiomycota</taxon>
        <taxon>Ustilaginomycotina</taxon>
        <taxon>Ustilaginomycetes</taxon>
        <taxon>Ustilaginales</taxon>
        <taxon>Ustilaginaceae</taxon>
        <taxon>Melanopsichium</taxon>
    </lineage>
</organism>
<reference evidence="6" key="1">
    <citation type="journal article" date="2014" name="Genome Biol. Evol.">
        <title>Gene Loss Rather Than Gene Gain Is Associated with a Host Jump from Monocots to Dicots in the Smut Fungus Melanopsichium pennsylvanicum.</title>
        <authorList>
            <person name="Sharma R."/>
            <person name="Mishra B."/>
            <person name="Runge F."/>
            <person name="Thines M."/>
        </authorList>
    </citation>
    <scope>NUCLEOTIDE SEQUENCE</scope>
    <source>
        <strain evidence="6">4</strain>
    </source>
</reference>
<dbReference type="InterPro" id="IPR015637">
    <property type="entry name" value="MUG/TDG"/>
</dbReference>
<dbReference type="InterPro" id="IPR036895">
    <property type="entry name" value="Uracil-DNA_glycosylase-like_sf"/>
</dbReference>
<evidence type="ECO:0000256" key="1">
    <source>
        <dbReference type="ARBA" id="ARBA00022763"/>
    </source>
</evidence>
<feature type="compositionally biased region" description="Low complexity" evidence="4">
    <location>
        <begin position="346"/>
        <end position="362"/>
    </location>
</feature>
<name>A0A077R7Q1_9BASI</name>
<dbReference type="InterPro" id="IPR005122">
    <property type="entry name" value="Uracil-DNA_glycosylase-like"/>
</dbReference>
<feature type="region of interest" description="Disordered" evidence="4">
    <location>
        <begin position="342"/>
        <end position="365"/>
    </location>
</feature>
<evidence type="ECO:0000256" key="3">
    <source>
        <dbReference type="ARBA" id="ARBA00023204"/>
    </source>
</evidence>
<keyword evidence="3" id="KW-0234">DNA repair</keyword>
<feature type="region of interest" description="Disordered" evidence="4">
    <location>
        <begin position="1"/>
        <end position="25"/>
    </location>
</feature>
<feature type="domain" description="Uracil-DNA glycosylase-like" evidence="5">
    <location>
        <begin position="154"/>
        <end position="282"/>
    </location>
</feature>
<dbReference type="PANTHER" id="PTHR12159">
    <property type="entry name" value="G/T AND G/U MISMATCH-SPECIFIC DNA GLYCOSYLASE"/>
    <property type="match status" value="1"/>
</dbReference>
<dbReference type="GO" id="GO:0008263">
    <property type="term" value="F:pyrimidine-specific mismatch base pair DNA N-glycosylase activity"/>
    <property type="evidence" value="ECO:0007669"/>
    <property type="project" value="TreeGrafter"/>
</dbReference>
<keyword evidence="2" id="KW-0378">Hydrolase</keyword>
<evidence type="ECO:0000259" key="5">
    <source>
        <dbReference type="Pfam" id="PF03167"/>
    </source>
</evidence>
<evidence type="ECO:0000256" key="2">
    <source>
        <dbReference type="ARBA" id="ARBA00022801"/>
    </source>
</evidence>